<dbReference type="Pfam" id="PF00970">
    <property type="entry name" value="FAD_binding_6"/>
    <property type="match status" value="1"/>
</dbReference>
<dbReference type="InterPro" id="IPR039261">
    <property type="entry name" value="FNR_nucleotide-bd"/>
</dbReference>
<keyword evidence="2" id="KW-0001">2Fe-2S</keyword>
<dbReference type="RefSeq" id="WP_215488175.1">
    <property type="nucleotide sequence ID" value="NZ_BAAAPJ010000003.1"/>
</dbReference>
<gene>
    <name evidence="5" type="ORF">J0P97_12795</name>
</gene>
<dbReference type="PANTHER" id="PTHR47354:SF5">
    <property type="entry name" value="PROTEIN RFBI"/>
    <property type="match status" value="1"/>
</dbReference>
<keyword evidence="3" id="KW-0411">Iron-sulfur</keyword>
<dbReference type="Proteomes" id="UP000740605">
    <property type="component" value="Unassembled WGS sequence"/>
</dbReference>
<keyword evidence="2" id="KW-0408">Iron</keyword>
<comment type="cofactor">
    <cofactor evidence="1">
        <name>FAD</name>
        <dbReference type="ChEBI" id="CHEBI:57692"/>
    </cofactor>
</comment>
<dbReference type="SUPFAM" id="SSF63380">
    <property type="entry name" value="Riboflavin synthase domain-like"/>
    <property type="match status" value="1"/>
</dbReference>
<name>A0ABS5XWL5_9MICO</name>
<keyword evidence="6" id="KW-1185">Reference proteome</keyword>
<sequence>MTASAWLPAHVVSAVPLSAHARSLHLDVPAWPGNLPGQHLDVRLTAEDGYQAERSYSVASFGPGTSIELAVDEVPDGEVSPYLVRDVRPGDFLEVKGPLGEYFVWREDDPAPVQLIAGGSGIVPLLAMARAHARSASTAPFRLLSSVRSAADAMYADEIAGLTGAALSVDVIYTRSAPASWPRPAARVTIDELSSLCWPPEAAPAVYVCGPTAFVETVADALVTLGHAPERVRTERFGGAGS</sequence>
<dbReference type="PRINTS" id="PR00406">
    <property type="entry name" value="CYTB5RDTASE"/>
</dbReference>
<dbReference type="Pfam" id="PF00175">
    <property type="entry name" value="NAD_binding_1"/>
    <property type="match status" value="1"/>
</dbReference>
<dbReference type="InterPro" id="IPR017927">
    <property type="entry name" value="FAD-bd_FR_type"/>
</dbReference>
<reference evidence="5 6" key="1">
    <citation type="submission" date="2021-03" db="EMBL/GenBank/DDBJ databases">
        <title>Microbacterium pauli sp. nov., isolated from microfiltered milk.</title>
        <authorList>
            <person name="Bellassi P."/>
            <person name="Fontana A."/>
            <person name="Callegari M.L."/>
            <person name="Lorenzo M."/>
            <person name="Cappa F."/>
        </authorList>
    </citation>
    <scope>NUCLEOTIDE SEQUENCE [LARGE SCALE GENOMIC DNA]</scope>
    <source>
        <strain evidence="5 6">DSM 18909</strain>
    </source>
</reference>
<comment type="caution">
    <text evidence="5">The sequence shown here is derived from an EMBL/GenBank/DDBJ whole genome shotgun (WGS) entry which is preliminary data.</text>
</comment>
<evidence type="ECO:0000259" key="4">
    <source>
        <dbReference type="PROSITE" id="PS51384"/>
    </source>
</evidence>
<organism evidence="5 6">
    <name type="scientific">Microbacterium flavum</name>
    <dbReference type="NCBI Taxonomy" id="415216"/>
    <lineage>
        <taxon>Bacteria</taxon>
        <taxon>Bacillati</taxon>
        <taxon>Actinomycetota</taxon>
        <taxon>Actinomycetes</taxon>
        <taxon>Micrococcales</taxon>
        <taxon>Microbacteriaceae</taxon>
        <taxon>Microbacterium</taxon>
    </lineage>
</organism>
<dbReference type="PANTHER" id="PTHR47354">
    <property type="entry name" value="NADH OXIDOREDUCTASE HCR"/>
    <property type="match status" value="1"/>
</dbReference>
<proteinExistence type="predicted"/>
<dbReference type="Gene3D" id="3.40.50.80">
    <property type="entry name" value="Nucleotide-binding domain of ferredoxin-NADP reductase (FNR) module"/>
    <property type="match status" value="1"/>
</dbReference>
<evidence type="ECO:0000313" key="5">
    <source>
        <dbReference type="EMBL" id="MBT8798941.1"/>
    </source>
</evidence>
<dbReference type="Gene3D" id="2.40.30.10">
    <property type="entry name" value="Translation factors"/>
    <property type="match status" value="1"/>
</dbReference>
<evidence type="ECO:0000313" key="6">
    <source>
        <dbReference type="Proteomes" id="UP000740605"/>
    </source>
</evidence>
<dbReference type="InterPro" id="IPR001433">
    <property type="entry name" value="OxRdtase_FAD/NAD-bd"/>
</dbReference>
<accession>A0ABS5XWL5</accession>
<dbReference type="PROSITE" id="PS51384">
    <property type="entry name" value="FAD_FR"/>
    <property type="match status" value="1"/>
</dbReference>
<dbReference type="SUPFAM" id="SSF52343">
    <property type="entry name" value="Ferredoxin reductase-like, C-terminal NADP-linked domain"/>
    <property type="match status" value="1"/>
</dbReference>
<feature type="domain" description="FAD-binding FR-type" evidence="4">
    <location>
        <begin position="4"/>
        <end position="105"/>
    </location>
</feature>
<dbReference type="InterPro" id="IPR008333">
    <property type="entry name" value="Cbr1-like_FAD-bd_dom"/>
</dbReference>
<dbReference type="EMBL" id="JAFLHG010000012">
    <property type="protein sequence ID" value="MBT8798941.1"/>
    <property type="molecule type" value="Genomic_DNA"/>
</dbReference>
<dbReference type="InterPro" id="IPR050415">
    <property type="entry name" value="MRET"/>
</dbReference>
<evidence type="ECO:0000256" key="2">
    <source>
        <dbReference type="ARBA" id="ARBA00022714"/>
    </source>
</evidence>
<evidence type="ECO:0000256" key="1">
    <source>
        <dbReference type="ARBA" id="ARBA00001974"/>
    </source>
</evidence>
<protein>
    <submittedName>
        <fullName evidence="5">Oxidoreductase</fullName>
    </submittedName>
</protein>
<evidence type="ECO:0000256" key="3">
    <source>
        <dbReference type="ARBA" id="ARBA00023014"/>
    </source>
</evidence>
<dbReference type="InterPro" id="IPR017938">
    <property type="entry name" value="Riboflavin_synthase-like_b-brl"/>
</dbReference>
<keyword evidence="2" id="KW-0479">Metal-binding</keyword>